<comment type="caution">
    <text evidence="1">The sequence shown here is derived from an EMBL/GenBank/DDBJ whole genome shotgun (WGS) entry which is preliminary data.</text>
</comment>
<gene>
    <name evidence="1" type="ORF">GCM10008023_41450</name>
</gene>
<proteinExistence type="predicted"/>
<dbReference type="EMBL" id="BNAQ01000016">
    <property type="protein sequence ID" value="GHH26611.1"/>
    <property type="molecule type" value="Genomic_DNA"/>
</dbReference>
<keyword evidence="2" id="KW-1185">Reference proteome</keyword>
<name>A0ABQ3LUQ6_9SPHN</name>
<dbReference type="Proteomes" id="UP000652430">
    <property type="component" value="Unassembled WGS sequence"/>
</dbReference>
<evidence type="ECO:0000313" key="2">
    <source>
        <dbReference type="Proteomes" id="UP000652430"/>
    </source>
</evidence>
<sequence>MWSEDCRDAVSLRRSVERCKAPHAGRKSGYKNPEAAVRGTFFTSQTLPVIPVINFDRRQRNIAAP</sequence>
<organism evidence="1 2">
    <name type="scientific">Sphingomonas glacialis</name>
    <dbReference type="NCBI Taxonomy" id="658225"/>
    <lineage>
        <taxon>Bacteria</taxon>
        <taxon>Pseudomonadati</taxon>
        <taxon>Pseudomonadota</taxon>
        <taxon>Alphaproteobacteria</taxon>
        <taxon>Sphingomonadales</taxon>
        <taxon>Sphingomonadaceae</taxon>
        <taxon>Sphingomonas</taxon>
    </lineage>
</organism>
<accession>A0ABQ3LUQ6</accession>
<reference evidence="2" key="1">
    <citation type="journal article" date="2019" name="Int. J. Syst. Evol. Microbiol.">
        <title>The Global Catalogue of Microorganisms (GCM) 10K type strain sequencing project: providing services to taxonomists for standard genome sequencing and annotation.</title>
        <authorList>
            <consortium name="The Broad Institute Genomics Platform"/>
            <consortium name="The Broad Institute Genome Sequencing Center for Infectious Disease"/>
            <person name="Wu L."/>
            <person name="Ma J."/>
        </authorList>
    </citation>
    <scope>NUCLEOTIDE SEQUENCE [LARGE SCALE GENOMIC DNA]</scope>
    <source>
        <strain evidence="2">CGMCC 1.8957</strain>
    </source>
</reference>
<protein>
    <submittedName>
        <fullName evidence="1">Uncharacterized protein</fullName>
    </submittedName>
</protein>
<evidence type="ECO:0000313" key="1">
    <source>
        <dbReference type="EMBL" id="GHH26611.1"/>
    </source>
</evidence>